<dbReference type="PROSITE" id="PS50943">
    <property type="entry name" value="HTH_CROC1"/>
    <property type="match status" value="1"/>
</dbReference>
<comment type="similarity">
    <text evidence="1">Belongs to the short-chain fatty acyl-CoA assimilation regulator (ScfR) family.</text>
</comment>
<dbReference type="CDD" id="cd00093">
    <property type="entry name" value="HTH_XRE"/>
    <property type="match status" value="1"/>
</dbReference>
<dbReference type="InterPro" id="IPR052345">
    <property type="entry name" value="Rad_response_metalloprotease"/>
</dbReference>
<evidence type="ECO:0000313" key="4">
    <source>
        <dbReference type="Proteomes" id="UP000748752"/>
    </source>
</evidence>
<dbReference type="SUPFAM" id="SSF47413">
    <property type="entry name" value="lambda repressor-like DNA-binding domains"/>
    <property type="match status" value="1"/>
</dbReference>
<evidence type="ECO:0000259" key="2">
    <source>
        <dbReference type="PROSITE" id="PS50943"/>
    </source>
</evidence>
<dbReference type="SMART" id="SM00530">
    <property type="entry name" value="HTH_XRE"/>
    <property type="match status" value="1"/>
</dbReference>
<dbReference type="Pfam" id="PF01381">
    <property type="entry name" value="HTH_3"/>
    <property type="match status" value="1"/>
</dbReference>
<dbReference type="Gene3D" id="1.10.10.2910">
    <property type="match status" value="1"/>
</dbReference>
<dbReference type="InterPro" id="IPR001387">
    <property type="entry name" value="Cro/C1-type_HTH"/>
</dbReference>
<dbReference type="EMBL" id="NRRV01000002">
    <property type="protein sequence ID" value="MBK1629390.1"/>
    <property type="molecule type" value="Genomic_DNA"/>
</dbReference>
<comment type="caution">
    <text evidence="3">The sequence shown here is derived from an EMBL/GenBank/DDBJ whole genome shotgun (WGS) entry which is preliminary data.</text>
</comment>
<reference evidence="3 4" key="1">
    <citation type="journal article" date="2020" name="Microorganisms">
        <title>Osmotic Adaptation and Compatible Solute Biosynthesis of Phototrophic Bacteria as Revealed from Genome Analyses.</title>
        <authorList>
            <person name="Imhoff J.F."/>
            <person name="Rahn T."/>
            <person name="Kunzel S."/>
            <person name="Keller A."/>
            <person name="Neulinger S.C."/>
        </authorList>
    </citation>
    <scope>NUCLEOTIDE SEQUENCE [LARGE SCALE GENOMIC DNA]</scope>
    <source>
        <strain evidence="3 4">DSM 6210</strain>
    </source>
</reference>
<sequence>MSLLRNCFETLTTMPMHQVSEAQTGVIAARLLEARKAAGLTQQEAAGQLGVSRPTLIAIEKGTRAAKPAEVVKLASLYGRTVNELVRPGAEPQPIEPHLRASLRADMDAELQAVIGELTAFADDYRTLEQLTGSEPFRRFPPEVSVPQRVDVAAFAEDVAIRERSRLHLGDQPVYELRSLVEQAGVHVFYGGLPSRLAGLYAFVADLGYCILINRKHPPERRRWTLSHEYAHFLADRHKPGVDTVQTPKRKPLSERFADALAASFLMPETAVRRYFLAVTERTGDFQTADLSRLAHHFYVSVHAAALRLEDLGLLTRGTWDALTERGFKPGAARQLLGLPTRPPSEDPYPERYRYLAVQAYLKEAISEGQLSRFLRTDRVTAREMVDATLTSRDLDAEGHEQSVQMPEQLSLFDLAF</sequence>
<proteinExistence type="inferred from homology"/>
<organism evidence="3 4">
    <name type="scientific">Thiohalocapsa halophila</name>
    <dbReference type="NCBI Taxonomy" id="69359"/>
    <lineage>
        <taxon>Bacteria</taxon>
        <taxon>Pseudomonadati</taxon>
        <taxon>Pseudomonadota</taxon>
        <taxon>Gammaproteobacteria</taxon>
        <taxon>Chromatiales</taxon>
        <taxon>Chromatiaceae</taxon>
        <taxon>Thiohalocapsa</taxon>
    </lineage>
</organism>
<evidence type="ECO:0000256" key="1">
    <source>
        <dbReference type="ARBA" id="ARBA00007227"/>
    </source>
</evidence>
<dbReference type="RefSeq" id="WP_200233294.1">
    <property type="nucleotide sequence ID" value="NZ_NRRV01000002.1"/>
</dbReference>
<feature type="domain" description="HTH cro/C1-type" evidence="2">
    <location>
        <begin position="31"/>
        <end position="85"/>
    </location>
</feature>
<dbReference type="InterPro" id="IPR010359">
    <property type="entry name" value="IrrE_HExxH"/>
</dbReference>
<dbReference type="PANTHER" id="PTHR43236:SF1">
    <property type="entry name" value="BLL7220 PROTEIN"/>
    <property type="match status" value="1"/>
</dbReference>
<dbReference type="Proteomes" id="UP000748752">
    <property type="component" value="Unassembled WGS sequence"/>
</dbReference>
<dbReference type="InterPro" id="IPR010982">
    <property type="entry name" value="Lambda_DNA-bd_dom_sf"/>
</dbReference>
<name>A0ABS1CBU4_9GAMM</name>
<dbReference type="Gene3D" id="1.10.260.40">
    <property type="entry name" value="lambda repressor-like DNA-binding domains"/>
    <property type="match status" value="1"/>
</dbReference>
<dbReference type="PANTHER" id="PTHR43236">
    <property type="entry name" value="ANTITOXIN HIGA1"/>
    <property type="match status" value="1"/>
</dbReference>
<keyword evidence="4" id="KW-1185">Reference proteome</keyword>
<evidence type="ECO:0000313" key="3">
    <source>
        <dbReference type="EMBL" id="MBK1629390.1"/>
    </source>
</evidence>
<protein>
    <recommendedName>
        <fullName evidence="2">HTH cro/C1-type domain-containing protein</fullName>
    </recommendedName>
</protein>
<dbReference type="Pfam" id="PF06114">
    <property type="entry name" value="Peptidase_M78"/>
    <property type="match status" value="1"/>
</dbReference>
<accession>A0ABS1CBU4</accession>
<gene>
    <name evidence="3" type="ORF">CKO31_01295</name>
</gene>